<evidence type="ECO:0000313" key="1">
    <source>
        <dbReference type="EMBL" id="KAI0027231.1"/>
    </source>
</evidence>
<protein>
    <submittedName>
        <fullName evidence="1">Uncharacterized protein</fullName>
    </submittedName>
</protein>
<proteinExistence type="predicted"/>
<reference evidence="1" key="2">
    <citation type="journal article" date="2022" name="New Phytol.">
        <title>Evolutionary transition to the ectomycorrhizal habit in the genomes of a hyperdiverse lineage of mushroom-forming fungi.</title>
        <authorList>
            <person name="Looney B."/>
            <person name="Miyauchi S."/>
            <person name="Morin E."/>
            <person name="Drula E."/>
            <person name="Courty P.E."/>
            <person name="Kohler A."/>
            <person name="Kuo A."/>
            <person name="LaButti K."/>
            <person name="Pangilinan J."/>
            <person name="Lipzen A."/>
            <person name="Riley R."/>
            <person name="Andreopoulos W."/>
            <person name="He G."/>
            <person name="Johnson J."/>
            <person name="Nolan M."/>
            <person name="Tritt A."/>
            <person name="Barry K.W."/>
            <person name="Grigoriev I.V."/>
            <person name="Nagy L.G."/>
            <person name="Hibbett D."/>
            <person name="Henrissat B."/>
            <person name="Matheny P.B."/>
            <person name="Labbe J."/>
            <person name="Martin F.M."/>
        </authorList>
    </citation>
    <scope>NUCLEOTIDE SEQUENCE</scope>
    <source>
        <strain evidence="1">EC-137</strain>
    </source>
</reference>
<evidence type="ECO:0000313" key="2">
    <source>
        <dbReference type="Proteomes" id="UP000814128"/>
    </source>
</evidence>
<dbReference type="Proteomes" id="UP000814128">
    <property type="component" value="Unassembled WGS sequence"/>
</dbReference>
<name>A0ACB8Q749_9AGAM</name>
<keyword evidence="2" id="KW-1185">Reference proteome</keyword>
<gene>
    <name evidence="1" type="ORF">K488DRAFT_74709</name>
</gene>
<sequence length="192" mass="21417">MPGLPQISLPQLRKPLSNFSHIMTKTRVSGFESESSSSGHSSDRETVDSDNLRTIAEFPSVPLTKVEVAEIAWARGLNGKWRRVIIEDNGSWDLGIDGKPQWTYRASWMRERIVFHGHFSPAEGELVHDTPSTQTELEERGGVMEDVQASNDEVASPESLLEGDTLGDRSEGKEFSSDARSRTEEWLIAQGF</sequence>
<dbReference type="EMBL" id="MU273956">
    <property type="protein sequence ID" value="KAI0027231.1"/>
    <property type="molecule type" value="Genomic_DNA"/>
</dbReference>
<accession>A0ACB8Q749</accession>
<reference evidence="1" key="1">
    <citation type="submission" date="2021-02" db="EMBL/GenBank/DDBJ databases">
        <authorList>
            <consortium name="DOE Joint Genome Institute"/>
            <person name="Ahrendt S."/>
            <person name="Looney B.P."/>
            <person name="Miyauchi S."/>
            <person name="Morin E."/>
            <person name="Drula E."/>
            <person name="Courty P.E."/>
            <person name="Chicoki N."/>
            <person name="Fauchery L."/>
            <person name="Kohler A."/>
            <person name="Kuo A."/>
            <person name="Labutti K."/>
            <person name="Pangilinan J."/>
            <person name="Lipzen A."/>
            <person name="Riley R."/>
            <person name="Andreopoulos W."/>
            <person name="He G."/>
            <person name="Johnson J."/>
            <person name="Barry K.W."/>
            <person name="Grigoriev I.V."/>
            <person name="Nagy L."/>
            <person name="Hibbett D."/>
            <person name="Henrissat B."/>
            <person name="Matheny P.B."/>
            <person name="Labbe J."/>
            <person name="Martin F."/>
        </authorList>
    </citation>
    <scope>NUCLEOTIDE SEQUENCE</scope>
    <source>
        <strain evidence="1">EC-137</strain>
    </source>
</reference>
<comment type="caution">
    <text evidence="1">The sequence shown here is derived from an EMBL/GenBank/DDBJ whole genome shotgun (WGS) entry which is preliminary data.</text>
</comment>
<organism evidence="1 2">
    <name type="scientific">Vararia minispora EC-137</name>
    <dbReference type="NCBI Taxonomy" id="1314806"/>
    <lineage>
        <taxon>Eukaryota</taxon>
        <taxon>Fungi</taxon>
        <taxon>Dikarya</taxon>
        <taxon>Basidiomycota</taxon>
        <taxon>Agaricomycotina</taxon>
        <taxon>Agaricomycetes</taxon>
        <taxon>Russulales</taxon>
        <taxon>Lachnocladiaceae</taxon>
        <taxon>Vararia</taxon>
    </lineage>
</organism>